<protein>
    <submittedName>
        <fullName evidence="1">: DUF3168</fullName>
    </submittedName>
</protein>
<dbReference type="KEGG" id="gms:SOIL9_36390"/>
<keyword evidence="2" id="KW-1185">Reference proteome</keyword>
<organism evidence="1 2">
    <name type="scientific">Gemmata massiliana</name>
    <dbReference type="NCBI Taxonomy" id="1210884"/>
    <lineage>
        <taxon>Bacteria</taxon>
        <taxon>Pseudomonadati</taxon>
        <taxon>Planctomycetota</taxon>
        <taxon>Planctomycetia</taxon>
        <taxon>Gemmatales</taxon>
        <taxon>Gemmataceae</taxon>
        <taxon>Gemmata</taxon>
    </lineage>
</organism>
<gene>
    <name evidence="1" type="ORF">SOIL9_36390</name>
</gene>
<dbReference type="Pfam" id="PF11367">
    <property type="entry name" value="Tail_completion_gp17"/>
    <property type="match status" value="1"/>
</dbReference>
<accession>A0A6P2D137</accession>
<dbReference type="EMBL" id="LR593886">
    <property type="protein sequence ID" value="VTR94075.1"/>
    <property type="molecule type" value="Genomic_DNA"/>
</dbReference>
<evidence type="ECO:0000313" key="2">
    <source>
        <dbReference type="Proteomes" id="UP000464178"/>
    </source>
</evidence>
<dbReference type="Proteomes" id="UP000464178">
    <property type="component" value="Chromosome"/>
</dbReference>
<reference evidence="1 2" key="1">
    <citation type="submission" date="2019-05" db="EMBL/GenBank/DDBJ databases">
        <authorList>
            <consortium name="Science for Life Laboratories"/>
        </authorList>
    </citation>
    <scope>NUCLEOTIDE SEQUENCE [LARGE SCALE GENOMIC DNA]</scope>
    <source>
        <strain evidence="1">Soil9</strain>
    </source>
</reference>
<dbReference type="RefSeq" id="WP_162668690.1">
    <property type="nucleotide sequence ID" value="NZ_LR593886.1"/>
</dbReference>
<dbReference type="InterPro" id="IPR021508">
    <property type="entry name" value="Gp17-like"/>
</dbReference>
<sequence length="166" mass="18290">MELAELLVTKLSSSSVGTLTSQRINPAIGTTGTQVPFVTFTVTNIETSFALDGAASSLEKTTVQFDVWSIKHSQTMQILAALRSTLSNWREGQVKWCVWNTQAIEPSEDSEQYAGTAEFTVWYDRIQRIRVSGIVSGEDFGIPGVEGGAPRLDFSQPDNSQYLVFF</sequence>
<evidence type="ECO:0000313" key="1">
    <source>
        <dbReference type="EMBL" id="VTR94075.1"/>
    </source>
</evidence>
<proteinExistence type="predicted"/>
<name>A0A6P2D137_9BACT</name>
<dbReference type="AlphaFoldDB" id="A0A6P2D137"/>